<keyword evidence="4" id="KW-0540">Nuclease</keyword>
<keyword evidence="6" id="KW-0255">Endonuclease</keyword>
<dbReference type="GO" id="GO:0004523">
    <property type="term" value="F:RNA-DNA hybrid ribonuclease activity"/>
    <property type="evidence" value="ECO:0007669"/>
    <property type="project" value="UniProtKB-EC"/>
</dbReference>
<dbReference type="PANTHER" id="PTHR10642">
    <property type="entry name" value="RIBONUCLEASE H1"/>
    <property type="match status" value="1"/>
</dbReference>
<keyword evidence="7" id="KW-0378">Hydrolase</keyword>
<evidence type="ECO:0000256" key="7">
    <source>
        <dbReference type="ARBA" id="ARBA00022801"/>
    </source>
</evidence>
<evidence type="ECO:0000313" key="10">
    <source>
        <dbReference type="Proteomes" id="UP000499080"/>
    </source>
</evidence>
<organism evidence="9 10">
    <name type="scientific">Araneus ventricosus</name>
    <name type="common">Orbweaver spider</name>
    <name type="synonym">Epeira ventricosa</name>
    <dbReference type="NCBI Taxonomy" id="182803"/>
    <lineage>
        <taxon>Eukaryota</taxon>
        <taxon>Metazoa</taxon>
        <taxon>Ecdysozoa</taxon>
        <taxon>Arthropoda</taxon>
        <taxon>Chelicerata</taxon>
        <taxon>Arachnida</taxon>
        <taxon>Araneae</taxon>
        <taxon>Araneomorphae</taxon>
        <taxon>Entelegynae</taxon>
        <taxon>Araneoidea</taxon>
        <taxon>Araneidae</taxon>
        <taxon>Araneus</taxon>
    </lineage>
</organism>
<evidence type="ECO:0000256" key="5">
    <source>
        <dbReference type="ARBA" id="ARBA00022723"/>
    </source>
</evidence>
<dbReference type="InterPro" id="IPR050092">
    <property type="entry name" value="RNase_H"/>
</dbReference>
<dbReference type="OrthoDB" id="6437652at2759"/>
<evidence type="ECO:0000256" key="4">
    <source>
        <dbReference type="ARBA" id="ARBA00022722"/>
    </source>
</evidence>
<evidence type="ECO:0000256" key="2">
    <source>
        <dbReference type="ARBA" id="ARBA00005300"/>
    </source>
</evidence>
<evidence type="ECO:0000256" key="3">
    <source>
        <dbReference type="ARBA" id="ARBA00012180"/>
    </source>
</evidence>
<dbReference type="EMBL" id="BGPR01000619">
    <property type="protein sequence ID" value="GBM28771.1"/>
    <property type="molecule type" value="Genomic_DNA"/>
</dbReference>
<dbReference type="SUPFAM" id="SSF53098">
    <property type="entry name" value="Ribonuclease H-like"/>
    <property type="match status" value="1"/>
</dbReference>
<dbReference type="InterPro" id="IPR036397">
    <property type="entry name" value="RNaseH_sf"/>
</dbReference>
<keyword evidence="5" id="KW-0479">Metal-binding</keyword>
<dbReference type="PANTHER" id="PTHR10642:SF26">
    <property type="entry name" value="RIBONUCLEASE H1"/>
    <property type="match status" value="1"/>
</dbReference>
<name>A0A4Y2EIZ0_ARAVE</name>
<evidence type="ECO:0000313" key="9">
    <source>
        <dbReference type="EMBL" id="GBM28771.1"/>
    </source>
</evidence>
<proteinExistence type="inferred from homology"/>
<dbReference type="Pfam" id="PF00075">
    <property type="entry name" value="RNase_H"/>
    <property type="match status" value="1"/>
</dbReference>
<protein>
    <recommendedName>
        <fullName evidence="3">ribonuclease H</fullName>
        <ecNumber evidence="3">3.1.26.4</ecNumber>
    </recommendedName>
</protein>
<dbReference type="GO" id="GO:0046872">
    <property type="term" value="F:metal ion binding"/>
    <property type="evidence" value="ECO:0007669"/>
    <property type="project" value="UniProtKB-KW"/>
</dbReference>
<dbReference type="InterPro" id="IPR002156">
    <property type="entry name" value="RNaseH_domain"/>
</dbReference>
<dbReference type="GO" id="GO:0043137">
    <property type="term" value="P:DNA replication, removal of RNA primer"/>
    <property type="evidence" value="ECO:0007669"/>
    <property type="project" value="TreeGrafter"/>
</dbReference>
<evidence type="ECO:0000256" key="1">
    <source>
        <dbReference type="ARBA" id="ARBA00000077"/>
    </source>
</evidence>
<comment type="caution">
    <text evidence="9">The sequence shown here is derived from an EMBL/GenBank/DDBJ whole genome shotgun (WGS) entry which is preliminary data.</text>
</comment>
<keyword evidence="10" id="KW-1185">Reference proteome</keyword>
<dbReference type="AlphaFoldDB" id="A0A4Y2EIZ0"/>
<evidence type="ECO:0000256" key="6">
    <source>
        <dbReference type="ARBA" id="ARBA00022759"/>
    </source>
</evidence>
<dbReference type="EC" id="3.1.26.4" evidence="3"/>
<reference evidence="9 10" key="1">
    <citation type="journal article" date="2019" name="Sci. Rep.">
        <title>Orb-weaving spider Araneus ventricosus genome elucidates the spidroin gene catalogue.</title>
        <authorList>
            <person name="Kono N."/>
            <person name="Nakamura H."/>
            <person name="Ohtoshi R."/>
            <person name="Moran D.A.P."/>
            <person name="Shinohara A."/>
            <person name="Yoshida Y."/>
            <person name="Fujiwara M."/>
            <person name="Mori M."/>
            <person name="Tomita M."/>
            <person name="Arakawa K."/>
        </authorList>
    </citation>
    <scope>NUCLEOTIDE SEQUENCE [LARGE SCALE GENOMIC DNA]</scope>
</reference>
<dbReference type="InterPro" id="IPR012337">
    <property type="entry name" value="RNaseH-like_sf"/>
</dbReference>
<gene>
    <name evidence="9" type="ORF">AVEN_177985_1</name>
</gene>
<comment type="catalytic activity">
    <reaction evidence="1">
        <text>Endonucleolytic cleavage to 5'-phosphomonoester.</text>
        <dbReference type="EC" id="3.1.26.4"/>
    </reaction>
</comment>
<dbReference type="GO" id="GO:0003676">
    <property type="term" value="F:nucleic acid binding"/>
    <property type="evidence" value="ECO:0007669"/>
    <property type="project" value="InterPro"/>
</dbReference>
<sequence length="367" mass="43094">MISDNIRNIAYYCKIQYNFLSESLCDSYALQERRFDLQLPNLKPQVVKKIYKTVFEKLIQYGSEIWYKDIVKINNKLIQIQRQPLLGITETYRTVSNEAIQVLNGCPPLDLKIRIENGMDRQIRRNKLNKIIDDKINFEYEKRIQPWKTLKIDWNHYMEEMKGLMIFTDGSKMDVRVGCAFVVFYNKTELDYRKFRLNDLSTVFMAKVIAIQQAVQYVKANYLGQVNIISDSRSALMALSAVEEDTDIINNIKEDIKEYKGKITLTWIRAHIGNFGNERADQLAKDATLISDETISFVLSGNQTRNEGNKIIKDLWQNRWNDSKNARWTKNLIDKVNVDRLYVDFYLNQILTAHGVFREHETDVSCH</sequence>
<comment type="similarity">
    <text evidence="2">Belongs to the RNase H family.</text>
</comment>
<dbReference type="Proteomes" id="UP000499080">
    <property type="component" value="Unassembled WGS sequence"/>
</dbReference>
<evidence type="ECO:0000259" key="8">
    <source>
        <dbReference type="PROSITE" id="PS50879"/>
    </source>
</evidence>
<dbReference type="CDD" id="cd09276">
    <property type="entry name" value="Rnase_HI_RT_non_LTR"/>
    <property type="match status" value="1"/>
</dbReference>
<dbReference type="PROSITE" id="PS50879">
    <property type="entry name" value="RNASE_H_1"/>
    <property type="match status" value="1"/>
</dbReference>
<feature type="domain" description="RNase H type-1" evidence="8">
    <location>
        <begin position="160"/>
        <end position="289"/>
    </location>
</feature>
<accession>A0A4Y2EIZ0</accession>
<dbReference type="Gene3D" id="3.30.420.10">
    <property type="entry name" value="Ribonuclease H-like superfamily/Ribonuclease H"/>
    <property type="match status" value="1"/>
</dbReference>